<name>A0A2T0VE00_9MICO</name>
<reference evidence="2 3" key="1">
    <citation type="submission" date="2018-03" db="EMBL/GenBank/DDBJ databases">
        <title>Genomic Encyclopedia of Type Strains, Phase III (KMG-III): the genomes of soil and plant-associated and newly described type strains.</title>
        <authorList>
            <person name="Whitman W."/>
        </authorList>
    </citation>
    <scope>NUCLEOTIDE SEQUENCE [LARGE SCALE GENOMIC DNA]</scope>
    <source>
        <strain evidence="2 3">CGMCC 1.12484</strain>
    </source>
</reference>
<dbReference type="EMBL" id="PVTL01000004">
    <property type="protein sequence ID" value="PRY68380.1"/>
    <property type="molecule type" value="Genomic_DNA"/>
</dbReference>
<accession>A0A2T0VE00</accession>
<gene>
    <name evidence="2" type="ORF">B0I08_10482</name>
</gene>
<dbReference type="OrthoDB" id="9802640at2"/>
<dbReference type="Pfam" id="PF13020">
    <property type="entry name" value="NOV_C"/>
    <property type="match status" value="1"/>
</dbReference>
<protein>
    <submittedName>
        <fullName evidence="2">Uncharacterized protein DUF3883</fullName>
    </submittedName>
</protein>
<dbReference type="RefSeq" id="WP_106211796.1">
    <property type="nucleotide sequence ID" value="NZ_PVTL01000004.1"/>
</dbReference>
<proteinExistence type="predicted"/>
<dbReference type="AlphaFoldDB" id="A0A2T0VE00"/>
<dbReference type="Proteomes" id="UP000237983">
    <property type="component" value="Unassembled WGS sequence"/>
</dbReference>
<dbReference type="InterPro" id="IPR024975">
    <property type="entry name" value="NOV_C"/>
</dbReference>
<feature type="domain" description="Protein NO VEIN C-terminal" evidence="1">
    <location>
        <begin position="212"/>
        <end position="287"/>
    </location>
</feature>
<evidence type="ECO:0000313" key="3">
    <source>
        <dbReference type="Proteomes" id="UP000237983"/>
    </source>
</evidence>
<comment type="caution">
    <text evidence="2">The sequence shown here is derived from an EMBL/GenBank/DDBJ whole genome shotgun (WGS) entry which is preliminary data.</text>
</comment>
<organism evidence="2 3">
    <name type="scientific">Glaciihabitans tibetensis</name>
    <dbReference type="NCBI Taxonomy" id="1266600"/>
    <lineage>
        <taxon>Bacteria</taxon>
        <taxon>Bacillati</taxon>
        <taxon>Actinomycetota</taxon>
        <taxon>Actinomycetes</taxon>
        <taxon>Micrococcales</taxon>
        <taxon>Microbacteriaceae</taxon>
        <taxon>Glaciihabitans</taxon>
    </lineage>
</organism>
<evidence type="ECO:0000313" key="2">
    <source>
        <dbReference type="EMBL" id="PRY68380.1"/>
    </source>
</evidence>
<sequence length="333" mass="35985">MVTEISAAWPGFSLIENSECAHIRALTLAEAARLNNLEAVGGLVAVFSPTLTGFDKQIHDATIPVRQMLLRAGIIDYDRESHATPVLVRVVLVVDGGVTVAADAKFYRTARGDRRMRFSSLRAIANADDAIAIVSWKSVLWLFNLSAGTNGERPAGLDVDGRWARTTAPMKADGIEGGVTPDVPMRMDGVDGESVVIAHGFNPSSAERKAIETQAMHLALNYLITLGFEVEDVGDTSSYDIHAVNGEKTLWVEVKGTTTAGSNVILTKNEVALHRDVYPHNMLIVVSKIQLVRRGYDSTASGGHLSVVSPWDIMKNSLTPISYLHEVPTGELV</sequence>
<evidence type="ECO:0000259" key="1">
    <source>
        <dbReference type="Pfam" id="PF13020"/>
    </source>
</evidence>
<keyword evidence="3" id="KW-1185">Reference proteome</keyword>